<dbReference type="Pfam" id="PF13020">
    <property type="entry name" value="NOV_C"/>
    <property type="match status" value="1"/>
</dbReference>
<protein>
    <recommendedName>
        <fullName evidence="5">Protein NO VEIN C-terminal domain-containing protein</fullName>
    </recommendedName>
</protein>
<dbReference type="InterPro" id="IPR024975">
    <property type="entry name" value="NOV_C"/>
</dbReference>
<accession>A0ABP8M8V1</accession>
<dbReference type="InterPro" id="IPR036890">
    <property type="entry name" value="HATPase_C_sf"/>
</dbReference>
<evidence type="ECO:0000313" key="4">
    <source>
        <dbReference type="Proteomes" id="UP001501175"/>
    </source>
</evidence>
<evidence type="ECO:0000259" key="1">
    <source>
        <dbReference type="Pfam" id="PF13020"/>
    </source>
</evidence>
<dbReference type="PANTHER" id="PTHR32387">
    <property type="entry name" value="WU:FJ29H11"/>
    <property type="match status" value="1"/>
</dbReference>
<dbReference type="Proteomes" id="UP001501175">
    <property type="component" value="Unassembled WGS sequence"/>
</dbReference>
<dbReference type="Gene3D" id="3.30.565.10">
    <property type="entry name" value="Histidine kinase-like ATPase, C-terminal domain"/>
    <property type="match status" value="1"/>
</dbReference>
<gene>
    <name evidence="3" type="ORF">GCM10023189_00990</name>
</gene>
<keyword evidence="4" id="KW-1185">Reference proteome</keyword>
<feature type="domain" description="Sacsin/Nov" evidence="2">
    <location>
        <begin position="16"/>
        <end position="109"/>
    </location>
</feature>
<organism evidence="3 4">
    <name type="scientific">Nibrella saemangeumensis</name>
    <dbReference type="NCBI Taxonomy" id="1084526"/>
    <lineage>
        <taxon>Bacteria</taxon>
        <taxon>Pseudomonadati</taxon>
        <taxon>Bacteroidota</taxon>
        <taxon>Cytophagia</taxon>
        <taxon>Cytophagales</taxon>
        <taxon>Spirosomataceae</taxon>
        <taxon>Nibrella</taxon>
    </lineage>
</organism>
<proteinExistence type="predicted"/>
<dbReference type="InterPro" id="IPR052957">
    <property type="entry name" value="Auxin_embryo_med"/>
</dbReference>
<feature type="domain" description="Protein NO VEIN C-terminal" evidence="1">
    <location>
        <begin position="922"/>
        <end position="999"/>
    </location>
</feature>
<evidence type="ECO:0000313" key="3">
    <source>
        <dbReference type="EMBL" id="GAA4446143.1"/>
    </source>
</evidence>
<dbReference type="SUPFAM" id="SSF55874">
    <property type="entry name" value="ATPase domain of HSP90 chaperone/DNA topoisomerase II/histidine kinase"/>
    <property type="match status" value="1"/>
</dbReference>
<evidence type="ECO:0008006" key="5">
    <source>
        <dbReference type="Google" id="ProtNLM"/>
    </source>
</evidence>
<evidence type="ECO:0000259" key="2">
    <source>
        <dbReference type="Pfam" id="PF25794"/>
    </source>
</evidence>
<dbReference type="EMBL" id="BAABHD010000001">
    <property type="protein sequence ID" value="GAA4446143.1"/>
    <property type="molecule type" value="Genomic_DNA"/>
</dbReference>
<dbReference type="InterPro" id="IPR058210">
    <property type="entry name" value="SACS/Nov_dom"/>
</dbReference>
<dbReference type="NCBIfam" id="NF047352">
    <property type="entry name" value="P_loop_sacsin"/>
    <property type="match status" value="1"/>
</dbReference>
<dbReference type="RefSeq" id="WP_345239569.1">
    <property type="nucleotide sequence ID" value="NZ_BAABHD010000001.1"/>
</dbReference>
<reference evidence="4" key="1">
    <citation type="journal article" date="2019" name="Int. J. Syst. Evol. Microbiol.">
        <title>The Global Catalogue of Microorganisms (GCM) 10K type strain sequencing project: providing services to taxonomists for standard genome sequencing and annotation.</title>
        <authorList>
            <consortium name="The Broad Institute Genomics Platform"/>
            <consortium name="The Broad Institute Genome Sequencing Center for Infectious Disease"/>
            <person name="Wu L."/>
            <person name="Ma J."/>
        </authorList>
    </citation>
    <scope>NUCLEOTIDE SEQUENCE [LARGE SCALE GENOMIC DNA]</scope>
    <source>
        <strain evidence="4">JCM 17927</strain>
    </source>
</reference>
<name>A0ABP8M8V1_9BACT</name>
<dbReference type="PANTHER" id="PTHR32387:SF0">
    <property type="entry name" value="PROTEIN NO VEIN"/>
    <property type="match status" value="1"/>
</dbReference>
<sequence>MQADGDNAHETLAKLYGDPTHFITELLQNAEDEGAKNVYFTLTESELIFTHDAPKLFDFNDIRAISNFGDNYEKKEKPNAIGRFGIGFKSVYSITNSPRIISAEYDITIKNYNIPEKTYSEVNSYYKGTKIVLPFKEEKRNEIYRIIYNELQDLNMLYLLFLTNITSISWETDNDFGIYERVYHNEDNRIVRINSVSKQFNFILLERSVNIEKKDLLVKIAFQIDKNDKVIVPCDKSPLFVFFPTKIETNLKFLIHAPFYTTPAREAIQNKSTFTKIETDNRNGLLSVELGRLLAEALIVIKELGLFNVEFLKILPVDKEVCDRSEIYKDLYEVTTLEFKSDKPYIPTKDGEYVCSSDSMLSGSSDLADLINKGQAKKLWGRSHWVDRRITSDKYKQLWDYLHYEIGVPSYDLANFASKVDKEFLVEQTDEWIVDFYKVIHKAPNLWRGNFGYYSSGVLRNKPIIRVDTDGKIDQVTPFRRDGKLNVFLPTESSTKYLTVKSNIASNEDARKFFEELGITKPDLFAEINELILPVLHKGEYYDGYFEDFGKLLTALLSRDEERKEQLIKDLQQCPFILSINKETGETGLLSLDNVYLYTENLEKYFDGSLMADFVDEDRYFLPESHRLILRDILKALGVINYPRKILIADTHLTDEDKRVLRTTKDLHDKTWDEVEDYTIDGLKLFFKSISLEKSVALWNILLSVPDDYFEGKYSWRNRGSYTREQTFIARFVEDLKKTPWLYDKLEKLVAPQDITYDELATNYDISDLNKRLFFIIGFKLNEVKLIEEKTGGILLVGKEKEEYEMYKLEKQRRDNKALEQDKKKLSSFNPIFSPEDVPLNSALITDFKKNKEYQIKQNDNTLTHVIEEHGSTVINSNKDNLSTTLTEQVSYEVLKNIGDWGQAFVKRALLKEYELDSSITILDFNDNGKLGVGCDFVVKSGEEVVRIVEVKSTTQSTEKTFSISGTQWEVARRYFNENDGDKFWIYCVFNAGQDNAKILKLNNPIKLWKEGNLFAHPIDFIINFD</sequence>
<dbReference type="Pfam" id="PF25794">
    <property type="entry name" value="SACS"/>
    <property type="match status" value="1"/>
</dbReference>
<comment type="caution">
    <text evidence="3">The sequence shown here is derived from an EMBL/GenBank/DDBJ whole genome shotgun (WGS) entry which is preliminary data.</text>
</comment>